<dbReference type="GO" id="GO:0140359">
    <property type="term" value="F:ABC-type transporter activity"/>
    <property type="evidence" value="ECO:0007669"/>
    <property type="project" value="InterPro"/>
</dbReference>
<feature type="transmembrane region" description="Helical" evidence="8">
    <location>
        <begin position="63"/>
        <end position="85"/>
    </location>
</feature>
<keyword evidence="5" id="KW-0067">ATP-binding</keyword>
<comment type="subcellular location">
    <subcellularLocation>
        <location evidence="1">Cell membrane</location>
        <topology evidence="1">Multi-pass membrane protein</topology>
    </subcellularLocation>
</comment>
<evidence type="ECO:0000313" key="11">
    <source>
        <dbReference type="EMBL" id="TRL35824.1"/>
    </source>
</evidence>
<evidence type="ECO:0000256" key="1">
    <source>
        <dbReference type="ARBA" id="ARBA00004651"/>
    </source>
</evidence>
<dbReference type="GO" id="GO:0015833">
    <property type="term" value="P:peptide transport"/>
    <property type="evidence" value="ECO:0007669"/>
    <property type="project" value="InterPro"/>
</dbReference>
<evidence type="ECO:0000256" key="8">
    <source>
        <dbReference type="SAM" id="Phobius"/>
    </source>
</evidence>
<keyword evidence="2" id="KW-0813">Transport</keyword>
<dbReference type="PROSITE" id="PS50893">
    <property type="entry name" value="ABC_TRANSPORTER_2"/>
    <property type="match status" value="1"/>
</dbReference>
<dbReference type="SUPFAM" id="SSF90123">
    <property type="entry name" value="ABC transporter transmembrane region"/>
    <property type="match status" value="1"/>
</dbReference>
<evidence type="ECO:0000256" key="4">
    <source>
        <dbReference type="ARBA" id="ARBA00022741"/>
    </source>
</evidence>
<keyword evidence="7 8" id="KW-0472">Membrane</keyword>
<feature type="transmembrane region" description="Helical" evidence="8">
    <location>
        <begin position="158"/>
        <end position="175"/>
    </location>
</feature>
<dbReference type="AlphaFoldDB" id="A0A549T1R7"/>
<evidence type="ECO:0000256" key="7">
    <source>
        <dbReference type="ARBA" id="ARBA00023136"/>
    </source>
</evidence>
<dbReference type="InterPro" id="IPR003439">
    <property type="entry name" value="ABC_transporter-like_ATP-bd"/>
</dbReference>
<protein>
    <submittedName>
        <fullName evidence="11">Cyclic peptide export ABC transporter</fullName>
    </submittedName>
</protein>
<accession>A0A549T1R7</accession>
<dbReference type="GO" id="GO:0016887">
    <property type="term" value="F:ATP hydrolysis activity"/>
    <property type="evidence" value="ECO:0007669"/>
    <property type="project" value="InterPro"/>
</dbReference>
<name>A0A549T1R7_METSR</name>
<sequence>MSTNAIGASSMRLWHVFASSRLVFALSLMCGLIAGGGNAALVTLINRSLEAGQAGKATFAPAFFVLCLLVLASSALSMTLLSRLAQANLYNLRLWLSRRILAAPFQRLQSLGPHRLMAALTDDIGSAVDALDTLPTLFIAGSTLLAIFIYLGFLSPDLLLLVLLFLVFGIVTFRLPQSWALHWLQLAREADNVLFGHFRAIVEGCKELKMDVRRRRAFLDEEMSGAADTFRRRRNRAWLIYVLANRWAQSLYFILIGLILFASPSSAEISRETLTGFTLAILFLGGPISAVVQAVPMIGTGIAALKNIEALGLGLGGELETDSAAGFERQSASPMILELCGVRHHYPAPKGEIGYQLGPLNLRLQPGELVFVTGGNGSGKTTLALLILGLFLPEAGEIKLGGQPVTKENLDSYRQNFSAVFADAYVFDSLLGYSSDDLLAKADELLLLLQLDRKLRIEDGRYSTVDLSRGQRKRLALLGAYLADRPFYLFDEWAAEQDPVFREFFYQEMLPKLKARGKTVIVITHDDRYFHLSDRLLQLTMGQLEEMRPALAASA</sequence>
<dbReference type="SUPFAM" id="SSF52540">
    <property type="entry name" value="P-loop containing nucleoside triphosphate hydrolases"/>
    <property type="match status" value="1"/>
</dbReference>
<evidence type="ECO:0000259" key="9">
    <source>
        <dbReference type="PROSITE" id="PS50893"/>
    </source>
</evidence>
<evidence type="ECO:0000256" key="6">
    <source>
        <dbReference type="ARBA" id="ARBA00022989"/>
    </source>
</evidence>
<dbReference type="InterPro" id="IPR003593">
    <property type="entry name" value="AAA+_ATPase"/>
</dbReference>
<dbReference type="InterPro" id="IPR011527">
    <property type="entry name" value="ABC1_TM_dom"/>
</dbReference>
<dbReference type="PANTHER" id="PTHR43553:SF11">
    <property type="entry name" value="ABC TRANSPORTER ATP-BINDING_PERMEASE PROTEIN YOJI"/>
    <property type="match status" value="1"/>
</dbReference>
<organism evidence="11 12">
    <name type="scientific">Methylosinus sporium</name>
    <dbReference type="NCBI Taxonomy" id="428"/>
    <lineage>
        <taxon>Bacteria</taxon>
        <taxon>Pseudomonadati</taxon>
        <taxon>Pseudomonadota</taxon>
        <taxon>Alphaproteobacteria</taxon>
        <taxon>Hyphomicrobiales</taxon>
        <taxon>Methylocystaceae</taxon>
        <taxon>Methylosinus</taxon>
    </lineage>
</organism>
<keyword evidence="6 8" id="KW-1133">Transmembrane helix</keyword>
<reference evidence="11 12" key="1">
    <citation type="submission" date="2019-07" db="EMBL/GenBank/DDBJ databases">
        <title>Ln-dependent methylotrophs.</title>
        <authorList>
            <person name="Tani A."/>
        </authorList>
    </citation>
    <scope>NUCLEOTIDE SEQUENCE [LARGE SCALE GENOMIC DNA]</scope>
    <source>
        <strain evidence="11 12">SM89A</strain>
    </source>
</reference>
<dbReference type="Gene3D" id="3.40.50.300">
    <property type="entry name" value="P-loop containing nucleotide triphosphate hydrolases"/>
    <property type="match status" value="1"/>
</dbReference>
<evidence type="ECO:0000256" key="3">
    <source>
        <dbReference type="ARBA" id="ARBA00022692"/>
    </source>
</evidence>
<dbReference type="GO" id="GO:0005524">
    <property type="term" value="F:ATP binding"/>
    <property type="evidence" value="ECO:0007669"/>
    <property type="project" value="UniProtKB-KW"/>
</dbReference>
<evidence type="ECO:0000313" key="12">
    <source>
        <dbReference type="Proteomes" id="UP000316781"/>
    </source>
</evidence>
<keyword evidence="3 8" id="KW-0812">Transmembrane</keyword>
<dbReference type="InterPro" id="IPR005898">
    <property type="entry name" value="Cyc_pep_transpt_SyrD/YojI"/>
</dbReference>
<dbReference type="NCBIfam" id="TIGR01194">
    <property type="entry name" value="cyc_pep_trnsptr"/>
    <property type="match status" value="1"/>
</dbReference>
<dbReference type="Pfam" id="PF00005">
    <property type="entry name" value="ABC_tran"/>
    <property type="match status" value="1"/>
</dbReference>
<evidence type="ECO:0000256" key="2">
    <source>
        <dbReference type="ARBA" id="ARBA00022448"/>
    </source>
</evidence>
<evidence type="ECO:0000259" key="10">
    <source>
        <dbReference type="PROSITE" id="PS50929"/>
    </source>
</evidence>
<feature type="transmembrane region" description="Helical" evidence="8">
    <location>
        <begin position="238"/>
        <end position="262"/>
    </location>
</feature>
<dbReference type="PROSITE" id="PS50929">
    <property type="entry name" value="ABC_TM1F"/>
    <property type="match status" value="1"/>
</dbReference>
<dbReference type="SMART" id="SM00382">
    <property type="entry name" value="AAA"/>
    <property type="match status" value="1"/>
</dbReference>
<comment type="caution">
    <text evidence="11">The sequence shown here is derived from an EMBL/GenBank/DDBJ whole genome shotgun (WGS) entry which is preliminary data.</text>
</comment>
<feature type="transmembrane region" description="Helical" evidence="8">
    <location>
        <begin position="274"/>
        <end position="298"/>
    </location>
</feature>
<proteinExistence type="predicted"/>
<dbReference type="GO" id="GO:0043190">
    <property type="term" value="C:ATP-binding cassette (ABC) transporter complex"/>
    <property type="evidence" value="ECO:0007669"/>
    <property type="project" value="TreeGrafter"/>
</dbReference>
<feature type="domain" description="ABC transporter" evidence="9">
    <location>
        <begin position="337"/>
        <end position="555"/>
    </location>
</feature>
<dbReference type="Proteomes" id="UP000316781">
    <property type="component" value="Unassembled WGS sequence"/>
</dbReference>
<dbReference type="PANTHER" id="PTHR43553">
    <property type="entry name" value="HEAVY METAL TRANSPORTER"/>
    <property type="match status" value="1"/>
</dbReference>
<dbReference type="InterPro" id="IPR050095">
    <property type="entry name" value="ECF_ABC_transporter_ATP-bd"/>
</dbReference>
<feature type="transmembrane region" description="Helical" evidence="8">
    <location>
        <begin position="134"/>
        <end position="152"/>
    </location>
</feature>
<dbReference type="EMBL" id="VJMF01000026">
    <property type="protein sequence ID" value="TRL35824.1"/>
    <property type="molecule type" value="Genomic_DNA"/>
</dbReference>
<feature type="domain" description="ABC transmembrane type-1" evidence="10">
    <location>
        <begin position="22"/>
        <end position="300"/>
    </location>
</feature>
<evidence type="ECO:0000256" key="5">
    <source>
        <dbReference type="ARBA" id="ARBA00022840"/>
    </source>
</evidence>
<dbReference type="InterPro" id="IPR027417">
    <property type="entry name" value="P-loop_NTPase"/>
</dbReference>
<keyword evidence="4" id="KW-0547">Nucleotide-binding</keyword>
<gene>
    <name evidence="11" type="ORF">FM996_06495</name>
</gene>
<dbReference type="InterPro" id="IPR036640">
    <property type="entry name" value="ABC1_TM_sf"/>
</dbReference>
<dbReference type="GO" id="GO:1904680">
    <property type="term" value="F:peptide transmembrane transporter activity"/>
    <property type="evidence" value="ECO:0007669"/>
    <property type="project" value="InterPro"/>
</dbReference>
<dbReference type="Gene3D" id="1.20.1560.10">
    <property type="entry name" value="ABC transporter type 1, transmembrane domain"/>
    <property type="match status" value="1"/>
</dbReference>